<name>A0A3F3QFV7_9EURO</name>
<reference evidence="1 2" key="1">
    <citation type="submission" date="2018-07" db="EMBL/GenBank/DDBJ databases">
        <title>The genomes of Aspergillus section Nigri reveals drivers in fungal speciation.</title>
        <authorList>
            <consortium name="DOE Joint Genome Institute"/>
            <person name="Vesth T.C."/>
            <person name="Nybo J."/>
            <person name="Theobald S."/>
            <person name="Brandl J."/>
            <person name="Frisvad J.C."/>
            <person name="Nielsen K.F."/>
            <person name="Lyhne E.K."/>
            <person name="Kogle M.E."/>
            <person name="Kuo A."/>
            <person name="Riley R."/>
            <person name="Clum A."/>
            <person name="Nolan M."/>
            <person name="Lipzen A."/>
            <person name="Salamov A."/>
            <person name="Henrissat B."/>
            <person name="Wiebenga A."/>
            <person name="De vries R.P."/>
            <person name="Grigoriev I.V."/>
            <person name="Mortensen U.H."/>
            <person name="Andersen M.R."/>
            <person name="Baker S.E."/>
        </authorList>
    </citation>
    <scope>NUCLEOTIDE SEQUENCE [LARGE SCALE GENOMIC DNA]</scope>
    <source>
        <strain evidence="1 2">CBS 139.54b</strain>
    </source>
</reference>
<sequence>MRSAVRIRVEAFFALSLFAIHIIRFRLNQRLIAVHSVHLNKILGKQPYAHHLFYNIEALLKKLV</sequence>
<dbReference type="EMBL" id="KZ852034">
    <property type="protein sequence ID" value="RDH38051.1"/>
    <property type="molecule type" value="Genomic_DNA"/>
</dbReference>
<evidence type="ECO:0000313" key="1">
    <source>
        <dbReference type="EMBL" id="RDH38051.1"/>
    </source>
</evidence>
<keyword evidence="2" id="KW-1185">Reference proteome</keyword>
<gene>
    <name evidence="1" type="ORF">BDQ94DRAFT_72814</name>
</gene>
<evidence type="ECO:0000313" key="2">
    <source>
        <dbReference type="Proteomes" id="UP000253729"/>
    </source>
</evidence>
<dbReference type="Proteomes" id="UP000253729">
    <property type="component" value="Unassembled WGS sequence"/>
</dbReference>
<protein>
    <submittedName>
        <fullName evidence="1">Uncharacterized protein</fullName>
    </submittedName>
</protein>
<dbReference type="AlphaFoldDB" id="A0A3F3QFV7"/>
<organism evidence="1 2">
    <name type="scientific">Aspergillus welwitschiae</name>
    <dbReference type="NCBI Taxonomy" id="1341132"/>
    <lineage>
        <taxon>Eukaryota</taxon>
        <taxon>Fungi</taxon>
        <taxon>Dikarya</taxon>
        <taxon>Ascomycota</taxon>
        <taxon>Pezizomycotina</taxon>
        <taxon>Eurotiomycetes</taxon>
        <taxon>Eurotiomycetidae</taxon>
        <taxon>Eurotiales</taxon>
        <taxon>Aspergillaceae</taxon>
        <taxon>Aspergillus</taxon>
        <taxon>Aspergillus subgen. Circumdati</taxon>
    </lineage>
</organism>
<dbReference type="RefSeq" id="XP_026631073.1">
    <property type="nucleotide sequence ID" value="XM_026776411.1"/>
</dbReference>
<proteinExistence type="predicted"/>
<dbReference type="GeneID" id="38144767"/>
<accession>A0A3F3QFV7</accession>